<evidence type="ECO:0000256" key="10">
    <source>
        <dbReference type="ARBA" id="ARBA00023180"/>
    </source>
</evidence>
<dbReference type="PANTHER" id="PTHR22906">
    <property type="entry name" value="PROPERDIN"/>
    <property type="match status" value="1"/>
</dbReference>
<keyword evidence="7" id="KW-1133">Transmembrane helix</keyword>
<evidence type="ECO:0008006" key="13">
    <source>
        <dbReference type="Google" id="ProtNLM"/>
    </source>
</evidence>
<dbReference type="GO" id="GO:0016020">
    <property type="term" value="C:membrane"/>
    <property type="evidence" value="ECO:0007669"/>
    <property type="project" value="UniProtKB-SubCell"/>
</dbReference>
<dbReference type="Pfam" id="PF01437">
    <property type="entry name" value="PSI"/>
    <property type="match status" value="1"/>
</dbReference>
<sequence>MRIPSQHCGRHVSKHSCLSAMDPYCGWYELHDRCTTAPDGDSSSQLWIQNRLKKPDLTGPIDGGWSSWSEWHTCSKNTERSDEDGNCLCRSRSCINPAPRNGGQDCQGIPTEVTNCTVNGGWTEWSAWSACSESCGVAVKTRKRTCSNPKPAFGGRTCVGQDRDDMYCTNIPPCPVPKPPTIDGAWGQWSVWSECTAKCGTGFRL</sequence>
<keyword evidence="10" id="KW-0325">Glycoprotein</keyword>
<evidence type="ECO:0000256" key="1">
    <source>
        <dbReference type="ARBA" id="ARBA00004167"/>
    </source>
</evidence>
<dbReference type="SUPFAM" id="SSF103575">
    <property type="entry name" value="Plexin repeat"/>
    <property type="match status" value="1"/>
</dbReference>
<dbReference type="PANTHER" id="PTHR22906:SF43">
    <property type="entry name" value="PROPERDIN"/>
    <property type="match status" value="1"/>
</dbReference>
<dbReference type="InterPro" id="IPR000884">
    <property type="entry name" value="TSP1_rpt"/>
</dbReference>
<reference evidence="12" key="1">
    <citation type="submission" date="2013-02" db="EMBL/GenBank/DDBJ databases">
        <authorList>
            <person name="Hughes D."/>
        </authorList>
    </citation>
    <scope>NUCLEOTIDE SEQUENCE</scope>
    <source>
        <strain>Durham</strain>
        <strain evidence="12">NC isolate 2 -- Noor lab</strain>
    </source>
</reference>
<name>T1GBK5_MEGSC</name>
<dbReference type="InterPro" id="IPR052065">
    <property type="entry name" value="Compl_asym_regulator"/>
</dbReference>
<evidence type="ECO:0000256" key="5">
    <source>
        <dbReference type="ARBA" id="ARBA00022729"/>
    </source>
</evidence>
<evidence type="ECO:0000256" key="6">
    <source>
        <dbReference type="ARBA" id="ARBA00022737"/>
    </source>
</evidence>
<evidence type="ECO:0000256" key="3">
    <source>
        <dbReference type="ARBA" id="ARBA00022525"/>
    </source>
</evidence>
<dbReference type="EMBL" id="CAQQ02162381">
    <property type="status" value="NOT_ANNOTATED_CDS"/>
    <property type="molecule type" value="Genomic_DNA"/>
</dbReference>
<dbReference type="SMART" id="SM00209">
    <property type="entry name" value="TSP1"/>
    <property type="match status" value="2"/>
</dbReference>
<keyword evidence="12" id="KW-1185">Reference proteome</keyword>
<dbReference type="OMA" id="CCERELN"/>
<evidence type="ECO:0000313" key="12">
    <source>
        <dbReference type="Proteomes" id="UP000015102"/>
    </source>
</evidence>
<dbReference type="PRINTS" id="PR01705">
    <property type="entry name" value="TSP1REPEAT"/>
</dbReference>
<dbReference type="Gene3D" id="2.20.100.10">
    <property type="entry name" value="Thrombospondin type-1 (TSP1) repeat"/>
    <property type="match status" value="3"/>
</dbReference>
<dbReference type="FunFam" id="2.20.100.10:FF:000021">
    <property type="entry name" value="semaphorin-5B isoform X1"/>
    <property type="match status" value="1"/>
</dbReference>
<dbReference type="STRING" id="36166.T1GBK5"/>
<evidence type="ECO:0000256" key="7">
    <source>
        <dbReference type="ARBA" id="ARBA00022989"/>
    </source>
</evidence>
<organism evidence="11 12">
    <name type="scientific">Megaselia scalaris</name>
    <name type="common">Humpbacked fly</name>
    <name type="synonym">Phora scalaris</name>
    <dbReference type="NCBI Taxonomy" id="36166"/>
    <lineage>
        <taxon>Eukaryota</taxon>
        <taxon>Metazoa</taxon>
        <taxon>Ecdysozoa</taxon>
        <taxon>Arthropoda</taxon>
        <taxon>Hexapoda</taxon>
        <taxon>Insecta</taxon>
        <taxon>Pterygota</taxon>
        <taxon>Neoptera</taxon>
        <taxon>Endopterygota</taxon>
        <taxon>Diptera</taxon>
        <taxon>Brachycera</taxon>
        <taxon>Muscomorpha</taxon>
        <taxon>Platypezoidea</taxon>
        <taxon>Phoridae</taxon>
        <taxon>Megaseliini</taxon>
        <taxon>Megaselia</taxon>
    </lineage>
</organism>
<dbReference type="FunFam" id="2.20.100.10:FF:000007">
    <property type="entry name" value="Thrombospondin 1"/>
    <property type="match status" value="1"/>
</dbReference>
<keyword evidence="3" id="KW-0964">Secreted</keyword>
<dbReference type="AlphaFoldDB" id="T1GBK5"/>
<keyword evidence="4" id="KW-0812">Transmembrane</keyword>
<accession>T1GBK5</accession>
<dbReference type="EnsemblMetazoa" id="MESCA000639-RA">
    <property type="protein sequence ID" value="MESCA000639-PA"/>
    <property type="gene ID" value="MESCA000639"/>
</dbReference>
<comment type="subcellular location">
    <subcellularLocation>
        <location evidence="1">Membrane</location>
        <topology evidence="1">Single-pass membrane protein</topology>
    </subcellularLocation>
    <subcellularLocation>
        <location evidence="2">Secreted</location>
    </subcellularLocation>
</comment>
<evidence type="ECO:0000256" key="2">
    <source>
        <dbReference type="ARBA" id="ARBA00004613"/>
    </source>
</evidence>
<dbReference type="SUPFAM" id="SSF82895">
    <property type="entry name" value="TSP-1 type 1 repeat"/>
    <property type="match status" value="3"/>
</dbReference>
<keyword evidence="9" id="KW-1015">Disulfide bond</keyword>
<dbReference type="HOGENOM" id="CLU_1340508_0_0_1"/>
<dbReference type="Gene3D" id="3.30.1680.10">
    <property type="entry name" value="ligand-binding face of the semaphorins, domain 2"/>
    <property type="match status" value="1"/>
</dbReference>
<dbReference type="PROSITE" id="PS50092">
    <property type="entry name" value="TSP1"/>
    <property type="match status" value="3"/>
</dbReference>
<protein>
    <recommendedName>
        <fullName evidence="13">PSI domain-containing protein</fullName>
    </recommendedName>
</protein>
<evidence type="ECO:0000256" key="8">
    <source>
        <dbReference type="ARBA" id="ARBA00023136"/>
    </source>
</evidence>
<dbReference type="Pfam" id="PF00090">
    <property type="entry name" value="TSP_1"/>
    <property type="match status" value="2"/>
</dbReference>
<dbReference type="GO" id="GO:0007399">
    <property type="term" value="P:nervous system development"/>
    <property type="evidence" value="ECO:0007669"/>
    <property type="project" value="UniProtKB-ARBA"/>
</dbReference>
<evidence type="ECO:0000256" key="4">
    <source>
        <dbReference type="ARBA" id="ARBA00022692"/>
    </source>
</evidence>
<reference evidence="11" key="2">
    <citation type="submission" date="2015-06" db="UniProtKB">
        <authorList>
            <consortium name="EnsemblMetazoa"/>
        </authorList>
    </citation>
    <scope>IDENTIFICATION</scope>
</reference>
<keyword evidence="8" id="KW-0472">Membrane</keyword>
<proteinExistence type="predicted"/>
<evidence type="ECO:0000313" key="11">
    <source>
        <dbReference type="EnsemblMetazoa" id="MESCA000639-PA"/>
    </source>
</evidence>
<keyword evidence="6" id="KW-0677">Repeat</keyword>
<evidence type="ECO:0000256" key="9">
    <source>
        <dbReference type="ARBA" id="ARBA00023157"/>
    </source>
</evidence>
<dbReference type="InterPro" id="IPR002165">
    <property type="entry name" value="Plexin_repeat"/>
</dbReference>
<dbReference type="InterPro" id="IPR036383">
    <property type="entry name" value="TSP1_rpt_sf"/>
</dbReference>
<dbReference type="Proteomes" id="UP000015102">
    <property type="component" value="Unassembled WGS sequence"/>
</dbReference>
<keyword evidence="5" id="KW-0732">Signal</keyword>